<dbReference type="CDD" id="cd03114">
    <property type="entry name" value="MMAA-like"/>
    <property type="match status" value="1"/>
</dbReference>
<protein>
    <submittedName>
        <fullName evidence="2">Arginine/ornithine transporter ATPase</fullName>
        <ecNumber evidence="2">3.6.-.-</ecNumber>
    </submittedName>
</protein>
<dbReference type="NCBIfam" id="TIGR00750">
    <property type="entry name" value="lao"/>
    <property type="match status" value="1"/>
</dbReference>
<dbReference type="InterPro" id="IPR005129">
    <property type="entry name" value="GTPase_ArgK"/>
</dbReference>
<dbReference type="Pfam" id="PF03308">
    <property type="entry name" value="MeaB"/>
    <property type="match status" value="1"/>
</dbReference>
<dbReference type="AlphaFoldDB" id="A0A2X4W128"/>
<dbReference type="SUPFAM" id="SSF52540">
    <property type="entry name" value="P-loop containing nucleoside triphosphate hydrolases"/>
    <property type="match status" value="1"/>
</dbReference>
<dbReference type="STRING" id="1348624.GCA_001591545_00860"/>
<proteinExistence type="inferred from homology"/>
<evidence type="ECO:0000256" key="1">
    <source>
        <dbReference type="ARBA" id="ARBA00009625"/>
    </source>
</evidence>
<sequence length="342" mass="37704">MTKHARKKFIKKERSEQSAKQLTKAILNGNRKALFKAITLIESNAQHHQERAQEMLQPLLAYAGRSIRIGITGVPGAGKSTFIEAFGKLLCDQGYRVAVLAVDPSSTVNGGSILGDKTRMEELAKHENAFIRPSPSSGTLGGVHKKTRETIIACEAAGFDLIIIETVGIGQSESVVRGMVDFFLMLVLTGAGDELQGMKKGVLELVDAIAVNKADGDNLKLAIKTRREYAQILHLLRPATIGWETKAVTCSSLTGDGIESIWSMIQNFTELGKTSSVFYDRRNAQVSEWLHAMIKDRLELSFYQHEKVGEIRNSIEADVIQGKLTVTKATDQLFRAYQDNKK</sequence>
<dbReference type="GO" id="GO:0005525">
    <property type="term" value="F:GTP binding"/>
    <property type="evidence" value="ECO:0007669"/>
    <property type="project" value="InterPro"/>
</dbReference>
<dbReference type="Gene3D" id="1.10.287.130">
    <property type="match status" value="1"/>
</dbReference>
<dbReference type="NCBIfam" id="NF006958">
    <property type="entry name" value="PRK09435.1"/>
    <property type="match status" value="1"/>
</dbReference>
<dbReference type="GO" id="GO:0003924">
    <property type="term" value="F:GTPase activity"/>
    <property type="evidence" value="ECO:0007669"/>
    <property type="project" value="InterPro"/>
</dbReference>
<dbReference type="GO" id="GO:0005737">
    <property type="term" value="C:cytoplasm"/>
    <property type="evidence" value="ECO:0007669"/>
    <property type="project" value="TreeGrafter"/>
</dbReference>
<dbReference type="PANTHER" id="PTHR23408:SF3">
    <property type="entry name" value="METHYLMALONIC ACIDURIA TYPE A PROTEIN, MITOCHONDRIAL"/>
    <property type="match status" value="1"/>
</dbReference>
<gene>
    <name evidence="2" type="ORF">NCTC4824_01782</name>
</gene>
<evidence type="ECO:0000313" key="3">
    <source>
        <dbReference type="Proteomes" id="UP000249134"/>
    </source>
</evidence>
<comment type="similarity">
    <text evidence="1">Belongs to the SIMIBI class G3E GTPase family. ArgK/MeaB subfamily.</text>
</comment>
<dbReference type="RefSeq" id="WP_066137510.1">
    <property type="nucleotide sequence ID" value="NZ_CBCSGM010000001.1"/>
</dbReference>
<accession>A0A2X4W128</accession>
<organism evidence="2 3">
    <name type="scientific">Lederbergia lenta</name>
    <name type="common">Bacillus lentus</name>
    <dbReference type="NCBI Taxonomy" id="1467"/>
    <lineage>
        <taxon>Bacteria</taxon>
        <taxon>Bacillati</taxon>
        <taxon>Bacillota</taxon>
        <taxon>Bacilli</taxon>
        <taxon>Bacillales</taxon>
        <taxon>Bacillaceae</taxon>
        <taxon>Lederbergia</taxon>
    </lineage>
</organism>
<dbReference type="Proteomes" id="UP000249134">
    <property type="component" value="Chromosome 1"/>
</dbReference>
<reference evidence="2 3" key="1">
    <citation type="submission" date="2018-06" db="EMBL/GenBank/DDBJ databases">
        <authorList>
            <consortium name="Pathogen Informatics"/>
            <person name="Doyle S."/>
        </authorList>
    </citation>
    <scope>NUCLEOTIDE SEQUENCE [LARGE SCALE GENOMIC DNA]</scope>
    <source>
        <strain evidence="2 3">NCTC4824</strain>
    </source>
</reference>
<name>A0A2X4W128_LEDLE</name>
<keyword evidence="3" id="KW-1185">Reference proteome</keyword>
<dbReference type="Gene3D" id="3.40.50.300">
    <property type="entry name" value="P-loop containing nucleotide triphosphate hydrolases"/>
    <property type="match status" value="1"/>
</dbReference>
<dbReference type="EC" id="3.6.-.-" evidence="2"/>
<dbReference type="PANTHER" id="PTHR23408">
    <property type="entry name" value="METHYLMALONYL-COA MUTASE"/>
    <property type="match status" value="1"/>
</dbReference>
<dbReference type="InterPro" id="IPR027417">
    <property type="entry name" value="P-loop_NTPase"/>
</dbReference>
<dbReference type="Gene3D" id="1.20.5.170">
    <property type="match status" value="1"/>
</dbReference>
<evidence type="ECO:0000313" key="2">
    <source>
        <dbReference type="EMBL" id="SQI56389.1"/>
    </source>
</evidence>
<dbReference type="KEGG" id="blen:NCTC4824_01782"/>
<keyword evidence="2" id="KW-0378">Hydrolase</keyword>
<dbReference type="EMBL" id="LS483476">
    <property type="protein sequence ID" value="SQI56389.1"/>
    <property type="molecule type" value="Genomic_DNA"/>
</dbReference>